<dbReference type="AlphaFoldDB" id="A0A4R1BHI8"/>
<keyword evidence="7 9" id="KW-0030">Aminoacyl-tRNA synthetase</keyword>
<evidence type="ECO:0000313" key="13">
    <source>
        <dbReference type="EMBL" id="TCJ16699.1"/>
    </source>
</evidence>
<keyword evidence="4 9" id="KW-0547">Nucleotide-binding</keyword>
<dbReference type="Gene3D" id="3.40.50.800">
    <property type="entry name" value="Anticodon-binding domain"/>
    <property type="match status" value="1"/>
</dbReference>
<comment type="catalytic activity">
    <reaction evidence="8 9">
        <text>tRNA(His) + L-histidine + ATP = L-histidyl-tRNA(His) + AMP + diphosphate + H(+)</text>
        <dbReference type="Rhea" id="RHEA:17313"/>
        <dbReference type="Rhea" id="RHEA-COMP:9665"/>
        <dbReference type="Rhea" id="RHEA-COMP:9689"/>
        <dbReference type="ChEBI" id="CHEBI:15378"/>
        <dbReference type="ChEBI" id="CHEBI:30616"/>
        <dbReference type="ChEBI" id="CHEBI:33019"/>
        <dbReference type="ChEBI" id="CHEBI:57595"/>
        <dbReference type="ChEBI" id="CHEBI:78442"/>
        <dbReference type="ChEBI" id="CHEBI:78527"/>
        <dbReference type="ChEBI" id="CHEBI:456215"/>
        <dbReference type="EC" id="6.1.1.21"/>
    </reaction>
</comment>
<evidence type="ECO:0000256" key="2">
    <source>
        <dbReference type="ARBA" id="ARBA00022490"/>
    </source>
</evidence>
<dbReference type="OrthoDB" id="9800814at2"/>
<dbReference type="GO" id="GO:0005737">
    <property type="term" value="C:cytoplasm"/>
    <property type="evidence" value="ECO:0007669"/>
    <property type="project" value="UniProtKB-SubCell"/>
</dbReference>
<dbReference type="CDD" id="cd00773">
    <property type="entry name" value="HisRS-like_core"/>
    <property type="match status" value="1"/>
</dbReference>
<evidence type="ECO:0000256" key="1">
    <source>
        <dbReference type="ARBA" id="ARBA00008226"/>
    </source>
</evidence>
<dbReference type="EC" id="6.1.1.21" evidence="9"/>
<evidence type="ECO:0000259" key="12">
    <source>
        <dbReference type="PROSITE" id="PS50862"/>
    </source>
</evidence>
<comment type="subunit">
    <text evidence="9">Homodimer.</text>
</comment>
<dbReference type="InterPro" id="IPR041715">
    <property type="entry name" value="HisRS-like_core"/>
</dbReference>
<dbReference type="GO" id="GO:0006427">
    <property type="term" value="P:histidyl-tRNA aminoacylation"/>
    <property type="evidence" value="ECO:0007669"/>
    <property type="project" value="UniProtKB-UniRule"/>
</dbReference>
<comment type="similarity">
    <text evidence="1 9">Belongs to the class-II aminoacyl-tRNA synthetase family.</text>
</comment>
<dbReference type="InterPro" id="IPR033656">
    <property type="entry name" value="HisRS_anticodon"/>
</dbReference>
<dbReference type="InterPro" id="IPR004516">
    <property type="entry name" value="HisRS/HisZ"/>
</dbReference>
<keyword evidence="6 9" id="KW-0648">Protein biosynthesis</keyword>
<dbReference type="InterPro" id="IPR015807">
    <property type="entry name" value="His-tRNA-ligase"/>
</dbReference>
<proteinExistence type="inferred from homology"/>
<dbReference type="GO" id="GO:0004821">
    <property type="term" value="F:histidine-tRNA ligase activity"/>
    <property type="evidence" value="ECO:0007669"/>
    <property type="project" value="UniProtKB-UniRule"/>
</dbReference>
<dbReference type="SUPFAM" id="SSF52954">
    <property type="entry name" value="Class II aaRS ABD-related"/>
    <property type="match status" value="1"/>
</dbReference>
<dbReference type="PIRSF" id="PIRSF001549">
    <property type="entry name" value="His-tRNA_synth"/>
    <property type="match status" value="1"/>
</dbReference>
<dbReference type="InterPro" id="IPR036621">
    <property type="entry name" value="Anticodon-bd_dom_sf"/>
</dbReference>
<evidence type="ECO:0000256" key="11">
    <source>
        <dbReference type="SAM" id="MobiDB-lite"/>
    </source>
</evidence>
<gene>
    <name evidence="9" type="primary">hisS</name>
    <name evidence="13" type="ORF">E0L93_08165</name>
</gene>
<organism evidence="13 14">
    <name type="scientific">Rubrobacter taiwanensis</name>
    <dbReference type="NCBI Taxonomy" id="185139"/>
    <lineage>
        <taxon>Bacteria</taxon>
        <taxon>Bacillati</taxon>
        <taxon>Actinomycetota</taxon>
        <taxon>Rubrobacteria</taxon>
        <taxon>Rubrobacterales</taxon>
        <taxon>Rubrobacteraceae</taxon>
        <taxon>Rubrobacter</taxon>
    </lineage>
</organism>
<evidence type="ECO:0000256" key="9">
    <source>
        <dbReference type="HAMAP-Rule" id="MF_00127"/>
    </source>
</evidence>
<evidence type="ECO:0000256" key="10">
    <source>
        <dbReference type="PIRSR" id="PIRSR001549-1"/>
    </source>
</evidence>
<dbReference type="PROSITE" id="PS50862">
    <property type="entry name" value="AA_TRNA_LIGASE_II"/>
    <property type="match status" value="1"/>
</dbReference>
<keyword evidence="5 9" id="KW-0067">ATP-binding</keyword>
<dbReference type="PANTHER" id="PTHR43707:SF1">
    <property type="entry name" value="HISTIDINE--TRNA LIGASE, MITOCHONDRIAL-RELATED"/>
    <property type="match status" value="1"/>
</dbReference>
<dbReference type="GO" id="GO:0005524">
    <property type="term" value="F:ATP binding"/>
    <property type="evidence" value="ECO:0007669"/>
    <property type="project" value="UniProtKB-UniRule"/>
</dbReference>
<feature type="compositionally biased region" description="Basic and acidic residues" evidence="11">
    <location>
        <begin position="26"/>
        <end position="36"/>
    </location>
</feature>
<dbReference type="Pfam" id="PF13393">
    <property type="entry name" value="tRNA-synt_His"/>
    <property type="match status" value="1"/>
</dbReference>
<dbReference type="Pfam" id="PF03129">
    <property type="entry name" value="HGTP_anticodon"/>
    <property type="match status" value="1"/>
</dbReference>
<feature type="region of interest" description="Disordered" evidence="11">
    <location>
        <begin position="1"/>
        <end position="65"/>
    </location>
</feature>
<dbReference type="PANTHER" id="PTHR43707">
    <property type="entry name" value="HISTIDYL-TRNA SYNTHETASE"/>
    <property type="match status" value="1"/>
</dbReference>
<dbReference type="NCBIfam" id="TIGR00442">
    <property type="entry name" value="hisS"/>
    <property type="match status" value="1"/>
</dbReference>
<evidence type="ECO:0000256" key="7">
    <source>
        <dbReference type="ARBA" id="ARBA00023146"/>
    </source>
</evidence>
<name>A0A4R1BHI8_9ACTN</name>
<dbReference type="Proteomes" id="UP000295244">
    <property type="component" value="Unassembled WGS sequence"/>
</dbReference>
<comment type="caution">
    <text evidence="13">The sequence shown here is derived from an EMBL/GenBank/DDBJ whole genome shotgun (WGS) entry which is preliminary data.</text>
</comment>
<feature type="binding site" evidence="10">
    <location>
        <position position="179"/>
    </location>
    <ligand>
        <name>L-histidine</name>
        <dbReference type="ChEBI" id="CHEBI:57595"/>
    </ligand>
</feature>
<feature type="binding site" evidence="10">
    <location>
        <position position="310"/>
    </location>
    <ligand>
        <name>L-histidine</name>
        <dbReference type="ChEBI" id="CHEBI:57595"/>
    </ligand>
</feature>
<feature type="domain" description="Aminoacyl-transfer RNA synthetases class-II family profile" evidence="12">
    <location>
        <begin position="72"/>
        <end position="390"/>
    </location>
</feature>
<dbReference type="Gene3D" id="3.30.930.10">
    <property type="entry name" value="Bira Bifunctional Protein, Domain 2"/>
    <property type="match status" value="1"/>
</dbReference>
<accession>A0A4R1BHI8</accession>
<evidence type="ECO:0000313" key="14">
    <source>
        <dbReference type="Proteomes" id="UP000295244"/>
    </source>
</evidence>
<evidence type="ECO:0000256" key="6">
    <source>
        <dbReference type="ARBA" id="ARBA00022917"/>
    </source>
</evidence>
<evidence type="ECO:0000256" key="5">
    <source>
        <dbReference type="ARBA" id="ARBA00022840"/>
    </source>
</evidence>
<dbReference type="InterPro" id="IPR006195">
    <property type="entry name" value="aa-tRNA-synth_II"/>
</dbReference>
<keyword evidence="2 9" id="KW-0963">Cytoplasm</keyword>
<feature type="binding site" evidence="10">
    <location>
        <begin position="314"/>
        <end position="315"/>
    </location>
    <ligand>
        <name>L-histidine</name>
        <dbReference type="ChEBI" id="CHEBI:57595"/>
    </ligand>
</feature>
<dbReference type="InterPro" id="IPR045864">
    <property type="entry name" value="aa-tRNA-synth_II/BPL/LPL"/>
</dbReference>
<protein>
    <recommendedName>
        <fullName evidence="9">Histidine--tRNA ligase</fullName>
        <ecNumber evidence="9">6.1.1.21</ecNumber>
    </recommendedName>
    <alternativeName>
        <fullName evidence="9">Histidyl-tRNA synthetase</fullName>
        <shortName evidence="9">HisRS</shortName>
    </alternativeName>
</protein>
<reference evidence="13 14" key="1">
    <citation type="submission" date="2019-03" db="EMBL/GenBank/DDBJ databases">
        <title>Whole genome sequence of a novel Rubrobacter taiwanensis strain, isolated from Yellowstone National Park.</title>
        <authorList>
            <person name="Freed S."/>
            <person name="Ramaley R.F."/>
            <person name="Kyndt J.A."/>
        </authorList>
    </citation>
    <scope>NUCLEOTIDE SEQUENCE [LARGE SCALE GENOMIC DNA]</scope>
    <source>
        <strain evidence="13 14">Yellowstone</strain>
    </source>
</reference>
<dbReference type="CDD" id="cd00859">
    <property type="entry name" value="HisRS_anticodon"/>
    <property type="match status" value="1"/>
</dbReference>
<feature type="binding site" evidence="10">
    <location>
        <position position="165"/>
    </location>
    <ligand>
        <name>L-histidine</name>
        <dbReference type="ChEBI" id="CHEBI:57595"/>
    </ligand>
</feature>
<feature type="binding site" evidence="10">
    <location>
        <begin position="134"/>
        <end position="136"/>
    </location>
    <ligand>
        <name>L-histidine</name>
        <dbReference type="ChEBI" id="CHEBI:57595"/>
    </ligand>
</feature>
<evidence type="ECO:0000256" key="8">
    <source>
        <dbReference type="ARBA" id="ARBA00047639"/>
    </source>
</evidence>
<dbReference type="EMBL" id="SKBU01000015">
    <property type="protein sequence ID" value="TCJ16699.1"/>
    <property type="molecule type" value="Genomic_DNA"/>
</dbReference>
<sequence>MARDRGLHPQGHGAVECEHPALPGARGRDLCSRGGKDQPLPSPGGALSGFRGPKGTYDVIPGGREPHERPELWELVEGLARATFERYNYTRVSTPVFEETEVFVRSSGEASDIVRKEMFSFRDKGGRELTLRPEGTAGVVRAYIQHGLYKLAQPVKLWYMGPMFRHERQQKGRYRQHTQIGAEVLGSEDPLLDVEVIALLYELHRSVGVRDEVFYINNIGDFESRRRYFPELRAFLEKHRSELDPDSVERIEINPMRTFDSKDPNTQAVLEEAPTIGEFLSEPAKEHFEQVKAGLEALEIPYEVDERLVRGLDYYTLTVFEAKSGALGAQDTVGAGGRYNGLVSLLGGPDVPGMGFGTGIERILLAASAPEERAAVDVFVVTLVREARAPALRLATELRREGISCDLDYAGRSAKGQFKQADRLSARRVLVLGEDELSGGYVTLRDMDSGEQRGVPLSDGSAALLRELAR</sequence>
<evidence type="ECO:0000256" key="4">
    <source>
        <dbReference type="ARBA" id="ARBA00022741"/>
    </source>
</evidence>
<comment type="subcellular location">
    <subcellularLocation>
        <location evidence="9">Cytoplasm</location>
    </subcellularLocation>
</comment>
<evidence type="ECO:0000256" key="3">
    <source>
        <dbReference type="ARBA" id="ARBA00022598"/>
    </source>
</evidence>
<dbReference type="HAMAP" id="MF_00127">
    <property type="entry name" value="His_tRNA_synth"/>
    <property type="match status" value="1"/>
</dbReference>
<feature type="binding site" evidence="10">
    <location>
        <position position="183"/>
    </location>
    <ligand>
        <name>L-histidine</name>
        <dbReference type="ChEBI" id="CHEBI:57595"/>
    </ligand>
</feature>
<keyword evidence="14" id="KW-1185">Reference proteome</keyword>
<keyword evidence="3 9" id="KW-0436">Ligase</keyword>
<dbReference type="InterPro" id="IPR004154">
    <property type="entry name" value="Anticodon-bd"/>
</dbReference>
<dbReference type="SUPFAM" id="SSF55681">
    <property type="entry name" value="Class II aaRS and biotin synthetases"/>
    <property type="match status" value="1"/>
</dbReference>